<dbReference type="InterPro" id="IPR026960">
    <property type="entry name" value="RVT-Znf"/>
</dbReference>
<dbReference type="InterPro" id="IPR000477">
    <property type="entry name" value="RT_dom"/>
</dbReference>
<evidence type="ECO:0000256" key="2">
    <source>
        <dbReference type="SAM" id="MobiDB-lite"/>
    </source>
</evidence>
<feature type="region of interest" description="Disordered" evidence="2">
    <location>
        <begin position="1"/>
        <end position="34"/>
    </location>
</feature>
<dbReference type="SUPFAM" id="SSF56219">
    <property type="entry name" value="DNase I-like"/>
    <property type="match status" value="1"/>
</dbReference>
<name>A0AAD6L6U0_9ROSI</name>
<dbReference type="PANTHER" id="PTHR33116:SF75">
    <property type="entry name" value="RIBONUCLEASE H PROTEIN"/>
    <property type="match status" value="1"/>
</dbReference>
<dbReference type="EMBL" id="JAQIZT010000019">
    <property type="protein sequence ID" value="KAJ6951404.1"/>
    <property type="molecule type" value="Genomic_DNA"/>
</dbReference>
<proteinExistence type="predicted"/>
<evidence type="ECO:0000313" key="6">
    <source>
        <dbReference type="Proteomes" id="UP001164929"/>
    </source>
</evidence>
<feature type="compositionally biased region" description="Basic and acidic residues" evidence="2">
    <location>
        <begin position="1"/>
        <end position="10"/>
    </location>
</feature>
<reference evidence="5" key="1">
    <citation type="journal article" date="2023" name="Mol. Ecol. Resour.">
        <title>Chromosome-level genome assembly of a triploid poplar Populus alba 'Berolinensis'.</title>
        <authorList>
            <person name="Chen S."/>
            <person name="Yu Y."/>
            <person name="Wang X."/>
            <person name="Wang S."/>
            <person name="Zhang T."/>
            <person name="Zhou Y."/>
            <person name="He R."/>
            <person name="Meng N."/>
            <person name="Wang Y."/>
            <person name="Liu W."/>
            <person name="Liu Z."/>
            <person name="Liu J."/>
            <person name="Guo Q."/>
            <person name="Huang H."/>
            <person name="Sederoff R.R."/>
            <person name="Wang G."/>
            <person name="Qu G."/>
            <person name="Chen S."/>
        </authorList>
    </citation>
    <scope>NUCLEOTIDE SEQUENCE</scope>
    <source>
        <strain evidence="5">SC-2020</strain>
    </source>
</reference>
<comment type="caution">
    <text evidence="5">The sequence shown here is derived from an EMBL/GenBank/DDBJ whole genome shotgun (WGS) entry which is preliminary data.</text>
</comment>
<feature type="domain" description="Reverse transcriptase" evidence="4">
    <location>
        <begin position="1168"/>
        <end position="1445"/>
    </location>
</feature>
<dbReference type="Gene3D" id="3.30.70.330">
    <property type="match status" value="1"/>
</dbReference>
<dbReference type="Pfam" id="PF13966">
    <property type="entry name" value="zf-RVT"/>
    <property type="match status" value="1"/>
</dbReference>
<dbReference type="Pfam" id="PF00078">
    <property type="entry name" value="RVT_1"/>
    <property type="match status" value="1"/>
</dbReference>
<keyword evidence="1" id="KW-0694">RNA-binding</keyword>
<dbReference type="CDD" id="cd01650">
    <property type="entry name" value="RT_nLTR_like"/>
    <property type="match status" value="1"/>
</dbReference>
<accession>A0AAD6L6U0</accession>
<dbReference type="GO" id="GO:0003723">
    <property type="term" value="F:RNA binding"/>
    <property type="evidence" value="ECO:0007669"/>
    <property type="project" value="UniProtKB-UniRule"/>
</dbReference>
<dbReference type="InterPro" id="IPR012677">
    <property type="entry name" value="Nucleotide-bd_a/b_plait_sf"/>
</dbReference>
<dbReference type="PROSITE" id="PS50102">
    <property type="entry name" value="RRM"/>
    <property type="match status" value="1"/>
</dbReference>
<dbReference type="InterPro" id="IPR035979">
    <property type="entry name" value="RBD_domain_sf"/>
</dbReference>
<dbReference type="Gene3D" id="3.60.10.10">
    <property type="entry name" value="Endonuclease/exonuclease/phosphatase"/>
    <property type="match status" value="1"/>
</dbReference>
<organism evidence="5 6">
    <name type="scientific">Populus alba x Populus x berolinensis</name>
    <dbReference type="NCBI Taxonomy" id="444605"/>
    <lineage>
        <taxon>Eukaryota</taxon>
        <taxon>Viridiplantae</taxon>
        <taxon>Streptophyta</taxon>
        <taxon>Embryophyta</taxon>
        <taxon>Tracheophyta</taxon>
        <taxon>Spermatophyta</taxon>
        <taxon>Magnoliopsida</taxon>
        <taxon>eudicotyledons</taxon>
        <taxon>Gunneridae</taxon>
        <taxon>Pentapetalae</taxon>
        <taxon>rosids</taxon>
        <taxon>fabids</taxon>
        <taxon>Malpighiales</taxon>
        <taxon>Salicaceae</taxon>
        <taxon>Saliceae</taxon>
        <taxon>Populus</taxon>
    </lineage>
</organism>
<dbReference type="InterPro" id="IPR036691">
    <property type="entry name" value="Endo/exonu/phosph_ase_sf"/>
</dbReference>
<evidence type="ECO:0000256" key="1">
    <source>
        <dbReference type="PROSITE-ProRule" id="PRU00176"/>
    </source>
</evidence>
<dbReference type="InterPro" id="IPR043502">
    <property type="entry name" value="DNA/RNA_pol_sf"/>
</dbReference>
<evidence type="ECO:0000259" key="3">
    <source>
        <dbReference type="PROSITE" id="PS50102"/>
    </source>
</evidence>
<dbReference type="InterPro" id="IPR000504">
    <property type="entry name" value="RRM_dom"/>
</dbReference>
<evidence type="ECO:0008006" key="7">
    <source>
        <dbReference type="Google" id="ProtNLM"/>
    </source>
</evidence>
<gene>
    <name evidence="5" type="ORF">NC653_040732</name>
</gene>
<sequence>MAIQHQHEHPSNNQNTQIHPPPPPRPLSHTHHPQPHKFYLERYPSYLSYHDLRARLLQIGYVQSLFMARKPNKAGRRFGFCTLFSKDSTDDILCSLNNIWFDSYKLRVNLARFETRHTQGKIPQNPLKPVARLKSPPFRTRDHRTYATVLQTMDTPHHLMSAQETCLPQKPPELDSRKETVIYSPKPQDISWLNNCLLASISAGVDYGKIQDELISCDIQSTGMRFLGASQVLILFEDHPSMMQAFEADLPYWDKYFDDRRPWLSTDCAIDRLAWISIQGLPIVGWNRNCLATLLRSTGDIIGFDRLGLRRSALVSLRLLLSTRSDEDIRKTIILHIDGEEHTIRIDEIDSLHYPMAESICYSMDTFHSNLVLEDGSTTGGYESSSDGTIANFSVETTHDVGLDTGDKMKSFSNCEEAATDKPHLADDTAYREASYSAPTRLQDHSSLVIINALQQLGGQVHFPTMSTNLFPEILGYTQNLNHHVSTTSNYVADVSKVQDSNVQAHHSVDLGHVTSGHPLMVEAQLSLGTYCSDSLDSTSSFSCSNYDLAHEPLQDTWPQTDEQSQPLKLGYTMYTNSRDLTQQDSSQVKFRSRRRKTKLLTIHGTLQRHADDIEESTDDSDVHMGNRRHFQNVGDSHKHLCITGSMQSGDEEAIVSSEDREVQGMVQIGEALLIGDNSNLYAFEGDIRKQLQQEEADWRAVQAGKLRAVGRLIDIHNIEVCFLLETKIKTCTDSLIFRVWNNSNVNWACNEAEGSRGGMIALWDDTKFQVSSVEYGYGWIGLYGQHMQSGFICAIVGVYAPCSMSEKRDLWKNLCILRHAFPIPWLMVGDFNETLNQIDRSSGYLHIKGSSAFRNFLDSCHLIEYQLAGGYFTWFRNCLMSKLDRAFSDESFLLQFSNVMLHRLPREMSDHCPLLVSDSLLESGYRPFKFLNCWLQFPNFKNIIRGFWFDGCTSFPGRFRFIKKLSFVAAQLRRWNKDDFGDQEYKLQVVISQIDELERKQEADPLCPSDHLKLESLIKDKWTYSNRVECKWRQRSRQLWCKLGDRNTRFFHLIANFRRAKSHIMMINHKGAELRSLPEIKSAAVDYFSNLYRAPIGKKAEMGPVGFKRLNSKLSLWLERDVTLDEIKRCVWDCDGSKSPGPDGFNFKFYKLAWDFIAEDLLDLITEFFRTGSMPKGVNLSYITLVPKRKVTMEFKEYRPISLIHGIYKIIAKIFSSRLKEVIGSLISDNQTAFIADRQIVDGFMVANEVVYDLKRSRRSGLIFKVDFQKAFDSVLWDYIDEVMTYMGFGAKWRGWISSCLSTSQVSVLVNGSPSPEFKVGRGIRQGDPLSPFLFNIAAEGLFVLFQRAASSDIFQGIDFGSNNFLSHLQYADDTLVFMPASLHALQTVKRVLRWFALCSGLHINFFKSSLIGINVDDSCLDEFAKSVYCRHDSLPCNYLGMPLGSNPRRISTWKPVIDKFRKKLTSWKGRMLSMAGRICLIKSVLNSLPLYFMSIFLMPKGVCRLLTSIQRKFLWSGTVKMRKICKVQWSVVVRDKDRGGLGIGSLIAKNKAMLFKWIWRLSLPGNELWKKMIFNKFKPVFENGFPIFSRRLSCIWRDITSLMTTTDSVSSALANNCRFVVGNGSLTRFWSDVWFDSSPLKVIYPRLYILTTKPNATIADMGIWEQGEWKWELAWRRQLFLFETEQVVYLLSSLESFRIKATTLDKKVWSSSTDGGYTVKTCSLLIDRIVNPGLRTFKASIWQKGVPPKVQSFLWLAVQNRLCTKDFLLCRNIIPIDQAFCIFCENEIETSNHLLLHCRPVWKLWMKFLDWWDISGCLPCCVDDLLHQWPNLVFGKFQRKAWSMLSCCVSWSIWLMRNKVIFNDGTATFEDIFSLILYRLSNWLKSADKFFMATGTTLIMGPEGIIDWSNTK</sequence>
<dbReference type="Proteomes" id="UP001164929">
    <property type="component" value="Chromosome 19"/>
</dbReference>
<dbReference type="PANTHER" id="PTHR33116">
    <property type="entry name" value="REVERSE TRANSCRIPTASE ZINC-BINDING DOMAIN-CONTAINING PROTEIN-RELATED-RELATED"/>
    <property type="match status" value="1"/>
</dbReference>
<dbReference type="FunFam" id="3.30.70.330:FF:001809">
    <property type="match status" value="1"/>
</dbReference>
<dbReference type="SUPFAM" id="SSF54928">
    <property type="entry name" value="RNA-binding domain, RBD"/>
    <property type="match status" value="1"/>
</dbReference>
<keyword evidence="6" id="KW-1185">Reference proteome</keyword>
<protein>
    <recommendedName>
        <fullName evidence="7">Reverse transcriptase domain-containing protein</fullName>
    </recommendedName>
</protein>
<evidence type="ECO:0000259" key="4">
    <source>
        <dbReference type="PROSITE" id="PS50878"/>
    </source>
</evidence>
<dbReference type="CDD" id="cd00590">
    <property type="entry name" value="RRM_SF"/>
    <property type="match status" value="1"/>
</dbReference>
<feature type="domain" description="RRM" evidence="3">
    <location>
        <begin position="36"/>
        <end position="113"/>
    </location>
</feature>
<evidence type="ECO:0000313" key="5">
    <source>
        <dbReference type="EMBL" id="KAJ6951404.1"/>
    </source>
</evidence>
<dbReference type="PROSITE" id="PS50878">
    <property type="entry name" value="RT_POL"/>
    <property type="match status" value="1"/>
</dbReference>
<dbReference type="SUPFAM" id="SSF56672">
    <property type="entry name" value="DNA/RNA polymerases"/>
    <property type="match status" value="1"/>
</dbReference>